<dbReference type="AlphaFoldDB" id="A0A6M2CIQ7"/>
<dbReference type="Gene3D" id="3.20.20.80">
    <property type="entry name" value="Glycosidases"/>
    <property type="match status" value="1"/>
</dbReference>
<dbReference type="PRINTS" id="PR00110">
    <property type="entry name" value="ALPHAAMYLASE"/>
</dbReference>
<evidence type="ECO:0000259" key="17">
    <source>
        <dbReference type="SMART" id="SM00642"/>
    </source>
</evidence>
<dbReference type="InterPro" id="IPR031319">
    <property type="entry name" value="A-amylase_C"/>
</dbReference>
<dbReference type="GO" id="GO:0004556">
    <property type="term" value="F:alpha-amylase activity"/>
    <property type="evidence" value="ECO:0007669"/>
    <property type="project" value="UniProtKB-UniRule"/>
</dbReference>
<feature type="domain" description="Glycosyl hydrolase family 13 catalytic" evidence="17">
    <location>
        <begin position="34"/>
        <end position="424"/>
    </location>
</feature>
<dbReference type="OrthoDB" id="550577at2759"/>
<evidence type="ECO:0000256" key="3">
    <source>
        <dbReference type="ARBA" id="ARBA00001923"/>
    </source>
</evidence>
<keyword evidence="15" id="KW-0732">Signal</keyword>
<dbReference type="Gene3D" id="2.60.40.1180">
    <property type="entry name" value="Golgi alpha-mannosidase II"/>
    <property type="match status" value="1"/>
</dbReference>
<sequence>MGPSEITGLTAALWILCNSVYGSNKEPNMAPGRSVIVHLFEWRFDDIAEECETFLGPRDYGDVQTSPVNEHGIVFGEPVKRPWYERYQPVSYKIGTRSGNETQFRDMVRRCNEAGVRVYVDVVINHMSGPLQIKKGTAGSSFNYDEFSYPAVPYGPNDFNRKEKCNSESGTIEIYGDALQVRNCELVGLRDLDHGKDHVRAKISEFLNRLISFGVAGFRVDAAKHMWPVDLKVIYGKLNNLSTEFFPAGSKPFIYQEVIDMGHGEPITRWEYIPMGRVTEFLYGAKLGDVLRKRPNQLLKYLRNFGEGWGFLPGGDALTFVDNHDNQRGHGAGGADILTFFEPRLYKMAIAFMLAWPYGLPRVMSSYHWPRDFRSGVDQNAWFGPPSDAAWNIRHVVRRSDNTCGGGWICEHRWRQIYNLVELHNVAGFSSVTNWWDNGYHAIAFGRGNATFVAINNEDFRLDAVLQTSLPPGRYCDVISGIMTSSGCTGRSFVVGPDGKLNITVDHSWEDPVIALHVQAKLPSA</sequence>
<dbReference type="SMART" id="SM00632">
    <property type="entry name" value="Aamy_C"/>
    <property type="match status" value="1"/>
</dbReference>
<dbReference type="EMBL" id="GHWJ01000645">
    <property type="protein sequence ID" value="NOV33382.1"/>
    <property type="molecule type" value="Transcribed_RNA"/>
</dbReference>
<evidence type="ECO:0000256" key="10">
    <source>
        <dbReference type="ARBA" id="ARBA00023214"/>
    </source>
</evidence>
<dbReference type="InterPro" id="IPR017853">
    <property type="entry name" value="GH"/>
</dbReference>
<evidence type="ECO:0000256" key="13">
    <source>
        <dbReference type="RuleBase" id="RU003615"/>
    </source>
</evidence>
<evidence type="ECO:0000256" key="1">
    <source>
        <dbReference type="ARBA" id="ARBA00000548"/>
    </source>
</evidence>
<evidence type="ECO:0000313" key="18">
    <source>
        <dbReference type="EMBL" id="NOV33382.1"/>
    </source>
</evidence>
<name>A0A6M2CIQ7_RHIMP</name>
<dbReference type="EC" id="3.2.1.1" evidence="6 14"/>
<dbReference type="GO" id="GO:0005975">
    <property type="term" value="P:carbohydrate metabolic process"/>
    <property type="evidence" value="ECO:0007669"/>
    <property type="project" value="InterPro"/>
</dbReference>
<dbReference type="Pfam" id="PF02806">
    <property type="entry name" value="Alpha-amylase_C"/>
    <property type="match status" value="1"/>
</dbReference>
<dbReference type="SUPFAM" id="SSF51011">
    <property type="entry name" value="Glycosyl hydrolase domain"/>
    <property type="match status" value="1"/>
</dbReference>
<dbReference type="GO" id="GO:0046872">
    <property type="term" value="F:metal ion binding"/>
    <property type="evidence" value="ECO:0007669"/>
    <property type="project" value="UniProtKB-KW"/>
</dbReference>
<proteinExistence type="inferred from homology"/>
<comment type="subunit">
    <text evidence="5">Monomer.</text>
</comment>
<dbReference type="VEuPathDB" id="VectorBase:LOC119169300"/>
<dbReference type="InterPro" id="IPR006047">
    <property type="entry name" value="GH13_cat_dom"/>
</dbReference>
<feature type="chain" id="PRO_5026892860" description="Alpha-amylase" evidence="15">
    <location>
        <begin position="23"/>
        <end position="525"/>
    </location>
</feature>
<evidence type="ECO:0000256" key="11">
    <source>
        <dbReference type="ARBA" id="ARBA00023277"/>
    </source>
</evidence>
<reference evidence="18" key="1">
    <citation type="submission" date="2019-09" db="EMBL/GenBank/DDBJ databases">
        <title>Organ-specific transcriptomic study of the physiology of the cattle tick, Rhipicephalus microplus.</title>
        <authorList>
            <person name="Tirloni L."/>
            <person name="Braz G."/>
            <person name="Gandara A.C.P."/>
            <person name="Sabadin G.A."/>
            <person name="da Silva R.M."/>
            <person name="Guizzo M.G."/>
            <person name="Machado J.A."/>
            <person name="Costa E.P."/>
            <person name="Gomes H.F."/>
            <person name="Moraes J."/>
            <person name="Mota M.B.S."/>
            <person name="Mesquita R.D."/>
            <person name="Alvarenga P.H."/>
            <person name="Alves F."/>
            <person name="Seixas A."/>
            <person name="da Fonseca R.N."/>
            <person name="Fogaca A."/>
            <person name="Logullo C."/>
            <person name="Tanaka A."/>
            <person name="Daffre S."/>
            <person name="Termignoni C."/>
            <person name="Vaz I.S.Jr."/>
            <person name="Oliveira P.L."/>
            <person name="Ribeiro J.M."/>
        </authorList>
    </citation>
    <scope>NUCLEOTIDE SEQUENCE</scope>
    <source>
        <strain evidence="18">Porto Alegre</strain>
    </source>
</reference>
<comment type="cofactor">
    <cofactor evidence="3">
        <name>chloride</name>
        <dbReference type="ChEBI" id="CHEBI:17996"/>
    </cofactor>
</comment>
<evidence type="ECO:0000256" key="6">
    <source>
        <dbReference type="ARBA" id="ARBA00012595"/>
    </source>
</evidence>
<dbReference type="CDD" id="cd11317">
    <property type="entry name" value="AmyAc_bac_euk_AmyA"/>
    <property type="match status" value="1"/>
</dbReference>
<evidence type="ECO:0000256" key="8">
    <source>
        <dbReference type="ARBA" id="ARBA00022801"/>
    </source>
</evidence>
<evidence type="ECO:0000256" key="12">
    <source>
        <dbReference type="ARBA" id="ARBA00023295"/>
    </source>
</evidence>
<evidence type="ECO:0000256" key="4">
    <source>
        <dbReference type="ARBA" id="ARBA00008061"/>
    </source>
</evidence>
<organism evidence="18">
    <name type="scientific">Rhipicephalus microplus</name>
    <name type="common">Cattle tick</name>
    <name type="synonym">Boophilus microplus</name>
    <dbReference type="NCBI Taxonomy" id="6941"/>
    <lineage>
        <taxon>Eukaryota</taxon>
        <taxon>Metazoa</taxon>
        <taxon>Ecdysozoa</taxon>
        <taxon>Arthropoda</taxon>
        <taxon>Chelicerata</taxon>
        <taxon>Arachnida</taxon>
        <taxon>Acari</taxon>
        <taxon>Parasitiformes</taxon>
        <taxon>Ixodida</taxon>
        <taxon>Ixodoidea</taxon>
        <taxon>Ixodidae</taxon>
        <taxon>Rhipicephalinae</taxon>
        <taxon>Rhipicephalus</taxon>
        <taxon>Boophilus</taxon>
    </lineage>
</organism>
<comment type="catalytic activity">
    <reaction evidence="1 14">
        <text>Endohydrolysis of (1-&gt;4)-alpha-D-glucosidic linkages in polysaccharides containing three or more (1-&gt;4)-alpha-linked D-glucose units.</text>
        <dbReference type="EC" id="3.2.1.1"/>
    </reaction>
</comment>
<evidence type="ECO:0000259" key="16">
    <source>
        <dbReference type="SMART" id="SM00632"/>
    </source>
</evidence>
<keyword evidence="11 14" id="KW-0119">Carbohydrate metabolism</keyword>
<accession>A0A6M2CIQ7</accession>
<dbReference type="SMART" id="SM00642">
    <property type="entry name" value="Aamy"/>
    <property type="match status" value="1"/>
</dbReference>
<evidence type="ECO:0000256" key="2">
    <source>
        <dbReference type="ARBA" id="ARBA00001913"/>
    </source>
</evidence>
<dbReference type="PANTHER" id="PTHR43447">
    <property type="entry name" value="ALPHA-AMYLASE"/>
    <property type="match status" value="1"/>
</dbReference>
<dbReference type="InterPro" id="IPR013780">
    <property type="entry name" value="Glyco_hydro_b"/>
</dbReference>
<keyword evidence="9" id="KW-0106">Calcium</keyword>
<dbReference type="InterPro" id="IPR006046">
    <property type="entry name" value="Alpha_amylase"/>
</dbReference>
<protein>
    <recommendedName>
        <fullName evidence="6 14">Alpha-amylase</fullName>
        <ecNumber evidence="6 14">3.2.1.1</ecNumber>
    </recommendedName>
</protein>
<evidence type="ECO:0000256" key="5">
    <source>
        <dbReference type="ARBA" id="ARBA00011245"/>
    </source>
</evidence>
<comment type="similarity">
    <text evidence="4 13">Belongs to the glycosyl hydrolase 13 family.</text>
</comment>
<dbReference type="SUPFAM" id="SSF51445">
    <property type="entry name" value="(Trans)glycosidases"/>
    <property type="match status" value="1"/>
</dbReference>
<evidence type="ECO:0000256" key="15">
    <source>
        <dbReference type="SAM" id="SignalP"/>
    </source>
</evidence>
<evidence type="ECO:0000256" key="14">
    <source>
        <dbReference type="RuleBase" id="RU361134"/>
    </source>
</evidence>
<feature type="domain" description="Alpha-amylase C-terminal" evidence="16">
    <location>
        <begin position="433"/>
        <end position="521"/>
    </location>
</feature>
<keyword evidence="10" id="KW-0868">Chloride</keyword>
<keyword evidence="8 14" id="KW-0378">Hydrolase</keyword>
<keyword evidence="7" id="KW-0479">Metal-binding</keyword>
<evidence type="ECO:0000256" key="9">
    <source>
        <dbReference type="ARBA" id="ARBA00022837"/>
    </source>
</evidence>
<dbReference type="InterPro" id="IPR006048">
    <property type="entry name" value="A-amylase/branching_C"/>
</dbReference>
<evidence type="ECO:0000256" key="7">
    <source>
        <dbReference type="ARBA" id="ARBA00022723"/>
    </source>
</evidence>
<comment type="cofactor">
    <cofactor evidence="2">
        <name>Ca(2+)</name>
        <dbReference type="ChEBI" id="CHEBI:29108"/>
    </cofactor>
</comment>
<feature type="signal peptide" evidence="15">
    <location>
        <begin position="1"/>
        <end position="22"/>
    </location>
</feature>
<keyword evidence="12 14" id="KW-0326">Glycosidase</keyword>
<dbReference type="Pfam" id="PF00128">
    <property type="entry name" value="Alpha-amylase"/>
    <property type="match status" value="1"/>
</dbReference>